<keyword evidence="3" id="KW-1185">Reference proteome</keyword>
<organism evidence="2 3">
    <name type="scientific">Bradyrhizobium ontarionense</name>
    <dbReference type="NCBI Taxonomy" id="2898149"/>
    <lineage>
        <taxon>Bacteria</taxon>
        <taxon>Pseudomonadati</taxon>
        <taxon>Pseudomonadota</taxon>
        <taxon>Alphaproteobacteria</taxon>
        <taxon>Hyphomicrobiales</taxon>
        <taxon>Nitrobacteraceae</taxon>
        <taxon>Bradyrhizobium</taxon>
    </lineage>
</organism>
<proteinExistence type="predicted"/>
<evidence type="ECO:0000313" key="3">
    <source>
        <dbReference type="Proteomes" id="UP001431010"/>
    </source>
</evidence>
<reference evidence="2" key="1">
    <citation type="journal article" date="2024" name="Antonie Van Leeuwenhoek">
        <title>Bradyrhizobium ontarionense sp. nov., a novel bacterial symbiont isolated from Aeschynomene indica (Indian jointvetch), harbours photosynthesis, nitrogen fixation and nitrous oxide (N2O) reductase genes.</title>
        <authorList>
            <person name="Bromfield E.S.P."/>
            <person name="Cloutier S."/>
        </authorList>
    </citation>
    <scope>NUCLEOTIDE SEQUENCE</scope>
    <source>
        <strain evidence="2">A19</strain>
    </source>
</reference>
<feature type="chain" id="PRO_5045778497" evidence="1">
    <location>
        <begin position="18"/>
        <end position="198"/>
    </location>
</feature>
<evidence type="ECO:0000313" key="2">
    <source>
        <dbReference type="EMBL" id="UFZ06077.1"/>
    </source>
</evidence>
<dbReference type="EMBL" id="CP088156">
    <property type="protein sequence ID" value="UFZ06077.1"/>
    <property type="molecule type" value="Genomic_DNA"/>
</dbReference>
<dbReference type="RefSeq" id="WP_231324834.1">
    <property type="nucleotide sequence ID" value="NZ_CP088156.1"/>
</dbReference>
<gene>
    <name evidence="2" type="ORF">LQG66_07175</name>
</gene>
<accession>A0ABY3RG91</accession>
<sequence>MRHVVLAAVLSVSPALAQTAVSQGPITCSSPVAADDSAKSLMLRHGNEAVIQDGLFSGVEDITYKGLVLHPHSPEWRIEVFFADETMSRAARLTLHDTKSGHWNVAGVTLGATLAEVQKINGKPFLVSEFDSDFSGFVVDWKGGVLGRPLPGGCMLVVRFGRNSDGGAPGGNPISSNNAKLLKWGPVVEQIEVRFPDK</sequence>
<evidence type="ECO:0000256" key="1">
    <source>
        <dbReference type="SAM" id="SignalP"/>
    </source>
</evidence>
<protein>
    <submittedName>
        <fullName evidence="2">Uncharacterized protein</fullName>
    </submittedName>
</protein>
<dbReference type="Proteomes" id="UP001431010">
    <property type="component" value="Chromosome"/>
</dbReference>
<keyword evidence="1" id="KW-0732">Signal</keyword>
<feature type="signal peptide" evidence="1">
    <location>
        <begin position="1"/>
        <end position="17"/>
    </location>
</feature>
<name>A0ABY3RG91_9BRAD</name>